<dbReference type="SUPFAM" id="SSF52172">
    <property type="entry name" value="CheY-like"/>
    <property type="match status" value="1"/>
</dbReference>
<dbReference type="Gene3D" id="3.40.50.2300">
    <property type="match status" value="1"/>
</dbReference>
<evidence type="ECO:0000313" key="6">
    <source>
        <dbReference type="Proteomes" id="UP000006755"/>
    </source>
</evidence>
<dbReference type="CDD" id="cd17593">
    <property type="entry name" value="REC_CheC-like"/>
    <property type="match status" value="1"/>
</dbReference>
<dbReference type="Pfam" id="PF00072">
    <property type="entry name" value="Response_reg"/>
    <property type="match status" value="1"/>
</dbReference>
<dbReference type="SUPFAM" id="SSF103039">
    <property type="entry name" value="CheC-like"/>
    <property type="match status" value="1"/>
</dbReference>
<dbReference type="AlphaFoldDB" id="K2K6E1"/>
<keyword evidence="2 3" id="KW-0597">Phosphoprotein</keyword>
<evidence type="ECO:0000256" key="2">
    <source>
        <dbReference type="ARBA" id="ARBA00022553"/>
    </source>
</evidence>
<dbReference type="InterPro" id="IPR001789">
    <property type="entry name" value="Sig_transdc_resp-reg_receiver"/>
</dbReference>
<gene>
    <name evidence="5" type="ORF">B3C1_10327</name>
</gene>
<dbReference type="RefSeq" id="WP_008484685.1">
    <property type="nucleotide sequence ID" value="NZ_AMRI01000013.1"/>
</dbReference>
<dbReference type="GO" id="GO:0006935">
    <property type="term" value="P:chemotaxis"/>
    <property type="evidence" value="ECO:0007669"/>
    <property type="project" value="UniProtKB-KW"/>
</dbReference>
<keyword evidence="1" id="KW-0145">Chemotaxis</keyword>
<comment type="caution">
    <text evidence="5">The sequence shown here is derived from an EMBL/GenBank/DDBJ whole genome shotgun (WGS) entry which is preliminary data.</text>
</comment>
<feature type="domain" description="Response regulatory" evidence="4">
    <location>
        <begin position="4"/>
        <end position="119"/>
    </location>
</feature>
<dbReference type="CDD" id="cd17910">
    <property type="entry name" value="CheC_ClassII"/>
    <property type="match status" value="1"/>
</dbReference>
<evidence type="ECO:0000313" key="5">
    <source>
        <dbReference type="EMBL" id="EKE73005.1"/>
    </source>
</evidence>
<name>K2K6E1_9GAMM</name>
<dbReference type="PROSITE" id="PS50110">
    <property type="entry name" value="RESPONSE_REGULATORY"/>
    <property type="match status" value="1"/>
</dbReference>
<evidence type="ECO:0000256" key="1">
    <source>
        <dbReference type="ARBA" id="ARBA00022500"/>
    </source>
</evidence>
<dbReference type="EMBL" id="AMRI01000013">
    <property type="protein sequence ID" value="EKE73005.1"/>
    <property type="molecule type" value="Genomic_DNA"/>
</dbReference>
<dbReference type="PATRIC" id="fig|745411.4.peg.2025"/>
<dbReference type="PANTHER" id="PTHR44591:SF24">
    <property type="entry name" value="PROTEIN-GLUTAMATE METHYLESTERASE_PROTEIN-GLUTAMINE GLUTAMINASE 1"/>
    <property type="match status" value="1"/>
</dbReference>
<dbReference type="eggNOG" id="COG1776">
    <property type="taxonomic scope" value="Bacteria"/>
</dbReference>
<dbReference type="InterPro" id="IPR050595">
    <property type="entry name" value="Bact_response_regulator"/>
</dbReference>
<proteinExistence type="predicted"/>
<dbReference type="Gene3D" id="3.40.1550.10">
    <property type="entry name" value="CheC-like"/>
    <property type="match status" value="1"/>
</dbReference>
<dbReference type="eggNOG" id="COG2201">
    <property type="taxonomic scope" value="Bacteria"/>
</dbReference>
<dbReference type="InterPro" id="IPR011006">
    <property type="entry name" value="CheY-like_superfamily"/>
</dbReference>
<dbReference type="InterPro" id="IPR028976">
    <property type="entry name" value="CheC-like_sf"/>
</dbReference>
<organism evidence="5 6">
    <name type="scientific">Gallaecimonas xiamenensis 3-C-1</name>
    <dbReference type="NCBI Taxonomy" id="745411"/>
    <lineage>
        <taxon>Bacteria</taxon>
        <taxon>Pseudomonadati</taxon>
        <taxon>Pseudomonadota</taxon>
        <taxon>Gammaproteobacteria</taxon>
        <taxon>Enterobacterales</taxon>
        <taxon>Gallaecimonadaceae</taxon>
        <taxon>Gallaecimonas</taxon>
    </lineage>
</organism>
<accession>K2K6E1</accession>
<feature type="modified residue" description="4-aspartylphosphate" evidence="3">
    <location>
        <position position="54"/>
    </location>
</feature>
<reference evidence="5 6" key="1">
    <citation type="journal article" date="2012" name="J. Bacteriol.">
        <title>Genome Sequence of Gallaecimonas xiamenensis Type Strain 3-C-1.</title>
        <authorList>
            <person name="Lai Q."/>
            <person name="Wang L."/>
            <person name="Wang W."/>
            <person name="Shao Z."/>
        </authorList>
    </citation>
    <scope>NUCLEOTIDE SEQUENCE [LARGE SCALE GENOMIC DNA]</scope>
    <source>
        <strain evidence="5 6">3-C-1</strain>
    </source>
</reference>
<sequence length="327" mass="35452">MGYSVIICDDSRLARNFLARSLPSGFAEQQHFAASGREALALIAEGKGDLLFLDLNMPDLDGYQVLAQLRAQSSRCQVVVISGDVQPKAREKVLALGALSFLQKPLNRDDLLAELVALGLCSESLSEAPPSPQESIAGTDRMEVLREVANVAMGRAAGLMAGIFNVFVQIPVPRIQAMTASELCALIDQWQSRPGHQVISQGFVGAGICGEVLMELSSEEAHRIAALMSLSSRQPEERALMTELSSILIGACLKGIASQLELEFSQGHPIILDRTDQRVLAELGDKAVLCIRFGYQIPDEEVHQELVLLVTPDSLPALERRLTQLVN</sequence>
<keyword evidence="6" id="KW-1185">Reference proteome</keyword>
<dbReference type="Proteomes" id="UP000006755">
    <property type="component" value="Unassembled WGS sequence"/>
</dbReference>
<dbReference type="PANTHER" id="PTHR44591">
    <property type="entry name" value="STRESS RESPONSE REGULATOR PROTEIN 1"/>
    <property type="match status" value="1"/>
</dbReference>
<evidence type="ECO:0000259" key="4">
    <source>
        <dbReference type="PROSITE" id="PS50110"/>
    </source>
</evidence>
<dbReference type="STRING" id="745411.B3C1_10327"/>
<protein>
    <submittedName>
        <fullName evidence="5">MCP methylation inhibitor CheC</fullName>
    </submittedName>
</protein>
<dbReference type="GO" id="GO:0000160">
    <property type="term" value="P:phosphorelay signal transduction system"/>
    <property type="evidence" value="ECO:0007669"/>
    <property type="project" value="InterPro"/>
</dbReference>
<dbReference type="SMART" id="SM00448">
    <property type="entry name" value="REC"/>
    <property type="match status" value="1"/>
</dbReference>
<evidence type="ECO:0000256" key="3">
    <source>
        <dbReference type="PROSITE-ProRule" id="PRU00169"/>
    </source>
</evidence>